<evidence type="ECO:0000313" key="2">
    <source>
        <dbReference type="EMBL" id="KNC66761.1"/>
    </source>
</evidence>
<keyword evidence="1" id="KW-0812">Transmembrane</keyword>
<organism evidence="2 3">
    <name type="scientific">Pseudoalteromonas rubra</name>
    <dbReference type="NCBI Taxonomy" id="43658"/>
    <lineage>
        <taxon>Bacteria</taxon>
        <taxon>Pseudomonadati</taxon>
        <taxon>Pseudomonadota</taxon>
        <taxon>Gammaproteobacteria</taxon>
        <taxon>Alteromonadales</taxon>
        <taxon>Pseudoalteromonadaceae</taxon>
        <taxon>Pseudoalteromonas</taxon>
    </lineage>
</organism>
<keyword evidence="1" id="KW-1133">Transmembrane helix</keyword>
<feature type="transmembrane region" description="Helical" evidence="1">
    <location>
        <begin position="21"/>
        <end position="45"/>
    </location>
</feature>
<dbReference type="Proteomes" id="UP000036850">
    <property type="component" value="Unassembled WGS sequence"/>
</dbReference>
<feature type="transmembrane region" description="Helical" evidence="1">
    <location>
        <begin position="133"/>
        <end position="159"/>
    </location>
</feature>
<dbReference type="OrthoDB" id="9815972at2"/>
<sequence>MYSFLHVEFTRAFLSLVRYPANFVSTLFINVLMFYGLFIGASFLAGRSTFGDALDAMVVGYAAWVLVNRSFGKTPQLIEAEAATGVLESVFLSRYNTSLIYAVRGLVEATLDMVMIAILINLIILLTGSQITYSFAVVLPIISIVLASIGCSLVAGGFALQFKRISAILPSFQFALMFLMFAPFETWGEQTEAAVMFLPMVPSVVLLRELMVYEMALDYNLVLIAFANGVTYLLIGATLFNLMINRARNKGIVGGY</sequence>
<name>A0A0L0EQT9_9GAMM</name>
<reference evidence="3" key="1">
    <citation type="submission" date="2015-07" db="EMBL/GenBank/DDBJ databases">
        <title>Draft genome sequence of a Pseudoalteromonas rubra strain, OCN096, isolated from Kaneohe Bay, Oahu, Hawaii.</title>
        <authorList>
            <person name="Beurmann S."/>
            <person name="Ushijima B."/>
            <person name="Belcaid M."/>
            <person name="Callahan S.M."/>
            <person name="Aeby G.S."/>
        </authorList>
    </citation>
    <scope>NUCLEOTIDE SEQUENCE [LARGE SCALE GENOMIC DNA]</scope>
    <source>
        <strain evidence="3">OCN096</strain>
    </source>
</reference>
<evidence type="ECO:0000256" key="1">
    <source>
        <dbReference type="SAM" id="Phobius"/>
    </source>
</evidence>
<accession>A0A0L0EQT9</accession>
<proteinExistence type="predicted"/>
<feature type="transmembrane region" description="Helical" evidence="1">
    <location>
        <begin position="99"/>
        <end position="126"/>
    </location>
</feature>
<gene>
    <name evidence="2" type="ORF">AC626_14960</name>
</gene>
<feature type="transmembrane region" description="Helical" evidence="1">
    <location>
        <begin position="165"/>
        <end position="182"/>
    </location>
</feature>
<comment type="caution">
    <text evidence="2">The sequence shown here is derived from an EMBL/GenBank/DDBJ whole genome shotgun (WGS) entry which is preliminary data.</text>
</comment>
<evidence type="ECO:0000313" key="3">
    <source>
        <dbReference type="Proteomes" id="UP000036850"/>
    </source>
</evidence>
<dbReference type="PATRIC" id="fig|43658.6.peg.5520"/>
<dbReference type="AlphaFoldDB" id="A0A0L0EQT9"/>
<keyword evidence="1" id="KW-0472">Membrane</keyword>
<feature type="transmembrane region" description="Helical" evidence="1">
    <location>
        <begin position="219"/>
        <end position="240"/>
    </location>
</feature>
<dbReference type="EMBL" id="LFZX01000120">
    <property type="protein sequence ID" value="KNC66761.1"/>
    <property type="molecule type" value="Genomic_DNA"/>
</dbReference>
<evidence type="ECO:0008006" key="4">
    <source>
        <dbReference type="Google" id="ProtNLM"/>
    </source>
</evidence>
<protein>
    <recommendedName>
        <fullName evidence="4">ABC transporter</fullName>
    </recommendedName>
</protein>